<evidence type="ECO:0000259" key="2">
    <source>
        <dbReference type="Pfam" id="PF14261"/>
    </source>
</evidence>
<gene>
    <name evidence="3" type="ORF">GCM10009097_21400</name>
</gene>
<proteinExistence type="predicted"/>
<organism evidence="3 4">
    <name type="scientific">Pigmentiphaga daeguensis</name>
    <dbReference type="NCBI Taxonomy" id="414049"/>
    <lineage>
        <taxon>Bacteria</taxon>
        <taxon>Pseudomonadati</taxon>
        <taxon>Pseudomonadota</taxon>
        <taxon>Betaproteobacteria</taxon>
        <taxon>Burkholderiales</taxon>
        <taxon>Alcaligenaceae</taxon>
        <taxon>Pigmentiphaga</taxon>
    </lineage>
</organism>
<dbReference type="EMBL" id="BAAAEN010000006">
    <property type="protein sequence ID" value="GAA0504247.1"/>
    <property type="molecule type" value="Genomic_DNA"/>
</dbReference>
<evidence type="ECO:0000313" key="3">
    <source>
        <dbReference type="EMBL" id="GAA0504247.1"/>
    </source>
</evidence>
<reference evidence="4" key="1">
    <citation type="journal article" date="2019" name="Int. J. Syst. Evol. Microbiol.">
        <title>The Global Catalogue of Microorganisms (GCM) 10K type strain sequencing project: providing services to taxonomists for standard genome sequencing and annotation.</title>
        <authorList>
            <consortium name="The Broad Institute Genomics Platform"/>
            <consortium name="The Broad Institute Genome Sequencing Center for Infectious Disease"/>
            <person name="Wu L."/>
            <person name="Ma J."/>
        </authorList>
    </citation>
    <scope>NUCLEOTIDE SEQUENCE [LARGE SCALE GENOMIC DNA]</scope>
    <source>
        <strain evidence="4">JCM 14330</strain>
    </source>
</reference>
<dbReference type="Pfam" id="PF14261">
    <property type="entry name" value="DUF4351"/>
    <property type="match status" value="1"/>
</dbReference>
<dbReference type="InterPro" id="IPR025587">
    <property type="entry name" value="DUF4351"/>
</dbReference>
<protein>
    <submittedName>
        <fullName evidence="3">DUF4351 domain-containing protein</fullName>
    </submittedName>
</protein>
<keyword evidence="4" id="KW-1185">Reference proteome</keyword>
<comment type="caution">
    <text evidence="3">The sequence shown here is derived from an EMBL/GenBank/DDBJ whole genome shotgun (WGS) entry which is preliminary data.</text>
</comment>
<name>A0ABP3LN92_9BURK</name>
<dbReference type="Proteomes" id="UP001501706">
    <property type="component" value="Unassembled WGS sequence"/>
</dbReference>
<accession>A0ABP3LN92</accession>
<feature type="region of interest" description="Disordered" evidence="1">
    <location>
        <begin position="1"/>
        <end position="24"/>
    </location>
</feature>
<dbReference type="RefSeq" id="WP_343927486.1">
    <property type="nucleotide sequence ID" value="NZ_BAAAEN010000006.1"/>
</dbReference>
<evidence type="ECO:0000313" key="4">
    <source>
        <dbReference type="Proteomes" id="UP001501706"/>
    </source>
</evidence>
<dbReference type="PANTHER" id="PTHR35586">
    <property type="entry name" value="SLL1691 PROTEIN"/>
    <property type="match status" value="1"/>
</dbReference>
<evidence type="ECO:0000256" key="1">
    <source>
        <dbReference type="SAM" id="MobiDB-lite"/>
    </source>
</evidence>
<dbReference type="PANTHER" id="PTHR35586:SF1">
    <property type="entry name" value="SLL1691 PROTEIN"/>
    <property type="match status" value="1"/>
</dbReference>
<feature type="domain" description="DUF4351" evidence="2">
    <location>
        <begin position="300"/>
        <end position="352"/>
    </location>
</feature>
<sequence>MPDDPPYAAAENDRASDPPAAVVDDHDSPWKEALDLYLLPALALLAPDLHARIDGTVPAQFLDKELQALVPQGKRGRRFVDKLARLRLSSGADAWLLIHVEVERRAPGVKARRVFAWRMAEYRHRIQVSEMRRHGAELPPPLYSLGMLLEGRGVGDRLVHTDEYLGQGVHFTFPVVELEGWRDRWEVLETLAPTNPFAVIIMAQLQANRHRDKRTRLGPKLALVRKLRLYGYDRVLAGRIYRLIDWLIALPEDMEPEFLQAVANLSEEKKMAFVSTAEKWGIKKGMQQGLEQGLQAGRSEGRVEGQADLLLRQIQRRFGPVDTSIVQRIRTAKAAELETWALNVLDAPGLDEVFRA</sequence>